<keyword evidence="9" id="KW-1185">Reference proteome</keyword>
<evidence type="ECO:0000256" key="6">
    <source>
        <dbReference type="ARBA" id="ARBA00023136"/>
    </source>
</evidence>
<accession>A0A4R6UL23</accession>
<dbReference type="Proteomes" id="UP000295281">
    <property type="component" value="Unassembled WGS sequence"/>
</dbReference>
<evidence type="ECO:0000256" key="5">
    <source>
        <dbReference type="ARBA" id="ARBA00022989"/>
    </source>
</evidence>
<dbReference type="InterPro" id="IPR032808">
    <property type="entry name" value="DoxX"/>
</dbReference>
<proteinExistence type="inferred from homology"/>
<dbReference type="PANTHER" id="PTHR33452">
    <property type="entry name" value="OXIDOREDUCTASE CATD-RELATED"/>
    <property type="match status" value="1"/>
</dbReference>
<dbReference type="Pfam" id="PF07681">
    <property type="entry name" value="DoxX"/>
    <property type="match status" value="1"/>
</dbReference>
<dbReference type="PANTHER" id="PTHR33452:SF1">
    <property type="entry name" value="INNER MEMBRANE PROTEIN YPHA-RELATED"/>
    <property type="match status" value="1"/>
</dbReference>
<comment type="similarity">
    <text evidence="2">Belongs to the DoxX family.</text>
</comment>
<dbReference type="AlphaFoldDB" id="A0A4R6UL23"/>
<dbReference type="RefSeq" id="WP_133742935.1">
    <property type="nucleotide sequence ID" value="NZ_SNYN01000021.1"/>
</dbReference>
<dbReference type="EMBL" id="SNYN01000021">
    <property type="protein sequence ID" value="TDQ47581.1"/>
    <property type="molecule type" value="Genomic_DNA"/>
</dbReference>
<keyword evidence="4 7" id="KW-0812">Transmembrane</keyword>
<feature type="transmembrane region" description="Helical" evidence="7">
    <location>
        <begin position="71"/>
        <end position="97"/>
    </location>
</feature>
<keyword evidence="3" id="KW-1003">Cell membrane</keyword>
<comment type="caution">
    <text evidence="8">The sequence shown here is derived from an EMBL/GenBank/DDBJ whole genome shotgun (WGS) entry which is preliminary data.</text>
</comment>
<evidence type="ECO:0000256" key="3">
    <source>
        <dbReference type="ARBA" id="ARBA00022475"/>
    </source>
</evidence>
<dbReference type="OrthoDB" id="1122432at2"/>
<protein>
    <submittedName>
        <fullName evidence="8">Putative oxidoreductase</fullName>
    </submittedName>
</protein>
<keyword evidence="6 7" id="KW-0472">Membrane</keyword>
<evidence type="ECO:0000313" key="9">
    <source>
        <dbReference type="Proteomes" id="UP000295281"/>
    </source>
</evidence>
<sequence>MTERTQRINAWPADITALLARIVVGAVFIAHGLQKIGTGVDGVAQGFGSMGIPLPQVAAVTAMTVEIGGGLALIVGFALPAAGAALAAFMVGAYTFAHVGDALVGGYEVVLVLGASALALGFSGGSLAVDRFLPWGTRRAETVRAAV</sequence>
<dbReference type="InterPro" id="IPR051907">
    <property type="entry name" value="DoxX-like_oxidoreductase"/>
</dbReference>
<dbReference type="GO" id="GO:0005886">
    <property type="term" value="C:plasma membrane"/>
    <property type="evidence" value="ECO:0007669"/>
    <property type="project" value="UniProtKB-SubCell"/>
</dbReference>
<reference evidence="8 9" key="1">
    <citation type="submission" date="2019-03" db="EMBL/GenBank/DDBJ databases">
        <title>Genomic Encyclopedia of Type Strains, Phase IV (KMG-IV): sequencing the most valuable type-strain genomes for metagenomic binning, comparative biology and taxonomic classification.</title>
        <authorList>
            <person name="Goeker M."/>
        </authorList>
    </citation>
    <scope>NUCLEOTIDE SEQUENCE [LARGE SCALE GENOMIC DNA]</scope>
    <source>
        <strain evidence="8 9">DSM 46770</strain>
    </source>
</reference>
<keyword evidence="5 7" id="KW-1133">Transmembrane helix</keyword>
<evidence type="ECO:0000313" key="8">
    <source>
        <dbReference type="EMBL" id="TDQ47581.1"/>
    </source>
</evidence>
<name>A0A4R6UL23_9ACTN</name>
<evidence type="ECO:0000256" key="1">
    <source>
        <dbReference type="ARBA" id="ARBA00004651"/>
    </source>
</evidence>
<gene>
    <name evidence="8" type="ORF">EV190_12149</name>
</gene>
<comment type="subcellular location">
    <subcellularLocation>
        <location evidence="1">Cell membrane</location>
        <topology evidence="1">Multi-pass membrane protein</topology>
    </subcellularLocation>
</comment>
<evidence type="ECO:0000256" key="7">
    <source>
        <dbReference type="SAM" id="Phobius"/>
    </source>
</evidence>
<evidence type="ECO:0000256" key="2">
    <source>
        <dbReference type="ARBA" id="ARBA00006679"/>
    </source>
</evidence>
<evidence type="ECO:0000256" key="4">
    <source>
        <dbReference type="ARBA" id="ARBA00022692"/>
    </source>
</evidence>
<organism evidence="8 9">
    <name type="scientific">Actinorugispora endophytica</name>
    <dbReference type="NCBI Taxonomy" id="1605990"/>
    <lineage>
        <taxon>Bacteria</taxon>
        <taxon>Bacillati</taxon>
        <taxon>Actinomycetota</taxon>
        <taxon>Actinomycetes</taxon>
        <taxon>Streptosporangiales</taxon>
        <taxon>Nocardiopsidaceae</taxon>
        <taxon>Actinorugispora</taxon>
    </lineage>
</organism>
<feature type="transmembrane region" description="Helical" evidence="7">
    <location>
        <begin position="109"/>
        <end position="129"/>
    </location>
</feature>